<dbReference type="CDD" id="cd03809">
    <property type="entry name" value="GT4_MtfB-like"/>
    <property type="match status" value="1"/>
</dbReference>
<feature type="domain" description="Glycosyltransferase subfamily 4-like N-terminal" evidence="4">
    <location>
        <begin position="71"/>
        <end position="178"/>
    </location>
</feature>
<dbReference type="PANTHER" id="PTHR46401:SF2">
    <property type="entry name" value="GLYCOSYLTRANSFERASE WBBK-RELATED"/>
    <property type="match status" value="1"/>
</dbReference>
<dbReference type="Pfam" id="PF13439">
    <property type="entry name" value="Glyco_transf_4"/>
    <property type="match status" value="1"/>
</dbReference>
<feature type="domain" description="Glycosyl transferase family 1" evidence="3">
    <location>
        <begin position="197"/>
        <end position="329"/>
    </location>
</feature>
<dbReference type="Proteomes" id="UP000616114">
    <property type="component" value="Unassembled WGS sequence"/>
</dbReference>
<evidence type="ECO:0000259" key="4">
    <source>
        <dbReference type="Pfam" id="PF13439"/>
    </source>
</evidence>
<gene>
    <name evidence="5" type="ORF">GCM10011333_24600</name>
</gene>
<keyword evidence="1" id="KW-0328">Glycosyltransferase</keyword>
<dbReference type="InterPro" id="IPR001296">
    <property type="entry name" value="Glyco_trans_1"/>
</dbReference>
<evidence type="ECO:0000259" key="3">
    <source>
        <dbReference type="Pfam" id="PF00534"/>
    </source>
</evidence>
<reference evidence="5" key="2">
    <citation type="submission" date="2020-09" db="EMBL/GenBank/DDBJ databases">
        <authorList>
            <person name="Sun Q."/>
            <person name="Zhou Y."/>
        </authorList>
    </citation>
    <scope>NUCLEOTIDE SEQUENCE</scope>
    <source>
        <strain evidence="5">CGMCC 1.12785</strain>
    </source>
</reference>
<dbReference type="InterPro" id="IPR028098">
    <property type="entry name" value="Glyco_trans_4-like_N"/>
</dbReference>
<dbReference type="GO" id="GO:0009103">
    <property type="term" value="P:lipopolysaccharide biosynthetic process"/>
    <property type="evidence" value="ECO:0007669"/>
    <property type="project" value="TreeGrafter"/>
</dbReference>
<accession>A0A8J2XLS9</accession>
<dbReference type="Gene3D" id="3.40.50.2000">
    <property type="entry name" value="Glycogen Phosphorylase B"/>
    <property type="match status" value="2"/>
</dbReference>
<name>A0A8J2XLS9_9MICO</name>
<dbReference type="AlphaFoldDB" id="A0A8J2XLS9"/>
<dbReference type="GO" id="GO:0016757">
    <property type="term" value="F:glycosyltransferase activity"/>
    <property type="evidence" value="ECO:0007669"/>
    <property type="project" value="UniProtKB-KW"/>
</dbReference>
<proteinExistence type="predicted"/>
<keyword evidence="2 5" id="KW-0808">Transferase</keyword>
<organism evidence="5 6">
    <name type="scientific">Sediminivirga luteola</name>
    <dbReference type="NCBI Taxonomy" id="1774748"/>
    <lineage>
        <taxon>Bacteria</taxon>
        <taxon>Bacillati</taxon>
        <taxon>Actinomycetota</taxon>
        <taxon>Actinomycetes</taxon>
        <taxon>Micrococcales</taxon>
        <taxon>Brevibacteriaceae</taxon>
        <taxon>Sediminivirga</taxon>
    </lineage>
</organism>
<dbReference type="SUPFAM" id="SSF53756">
    <property type="entry name" value="UDP-Glycosyltransferase/glycogen phosphorylase"/>
    <property type="match status" value="1"/>
</dbReference>
<dbReference type="Pfam" id="PF00534">
    <property type="entry name" value="Glycos_transf_1"/>
    <property type="match status" value="1"/>
</dbReference>
<comment type="caution">
    <text evidence="5">The sequence shown here is derived from an EMBL/GenBank/DDBJ whole genome shotgun (WGS) entry which is preliminary data.</text>
</comment>
<reference evidence="5" key="1">
    <citation type="journal article" date="2014" name="Int. J. Syst. Evol. Microbiol.">
        <title>Complete genome sequence of Corynebacterium casei LMG S-19264T (=DSM 44701T), isolated from a smear-ripened cheese.</title>
        <authorList>
            <consortium name="US DOE Joint Genome Institute (JGI-PGF)"/>
            <person name="Walter F."/>
            <person name="Albersmeier A."/>
            <person name="Kalinowski J."/>
            <person name="Ruckert C."/>
        </authorList>
    </citation>
    <scope>NUCLEOTIDE SEQUENCE</scope>
    <source>
        <strain evidence="5">CGMCC 1.12785</strain>
    </source>
</reference>
<sequence>MRLIYDARFTRTQFHDGISRYGSYLLGSALQQAPARGIELTAVISDPAQLRLLPPDLPHLKLSSPVSVREPLIVAELNRLGADVVFSPMQVLGVGSPLRRRYRLILTLHDLIYYDHPEPPHDLPQALRLAWRAYHSAYWPQRVLLDRADAVAAVSHTTADLIARHRLTRRPVHVIPNAATPPAEPPGRTPGHAARSLVYMGAFLPYKNVETLVRALQQLPGYTLHILSRIAPEREAQLAALAPAQAQVVFHRGVSDEEYHRLIDGATALVTASRAEGFGLPVVEAMARGCPVAVSDLPIFRELAGDAAQYFDPDSPADVARAIRRLEDATSWARAAARGREEALTYSWDSSAAALLDLAEQLHRDRLQF</sequence>
<evidence type="ECO:0000313" key="6">
    <source>
        <dbReference type="Proteomes" id="UP000616114"/>
    </source>
</evidence>
<dbReference type="PANTHER" id="PTHR46401">
    <property type="entry name" value="GLYCOSYLTRANSFERASE WBBK-RELATED"/>
    <property type="match status" value="1"/>
</dbReference>
<keyword evidence="6" id="KW-1185">Reference proteome</keyword>
<evidence type="ECO:0000313" key="5">
    <source>
        <dbReference type="EMBL" id="GGA20596.1"/>
    </source>
</evidence>
<evidence type="ECO:0000256" key="1">
    <source>
        <dbReference type="ARBA" id="ARBA00022676"/>
    </source>
</evidence>
<protein>
    <submittedName>
        <fullName evidence="5">Glycosyl transferase</fullName>
    </submittedName>
</protein>
<dbReference type="RefSeq" id="WP_188551194.1">
    <property type="nucleotide sequence ID" value="NZ_BMFY01000011.1"/>
</dbReference>
<dbReference type="EMBL" id="BMFY01000011">
    <property type="protein sequence ID" value="GGA20596.1"/>
    <property type="molecule type" value="Genomic_DNA"/>
</dbReference>
<evidence type="ECO:0000256" key="2">
    <source>
        <dbReference type="ARBA" id="ARBA00022679"/>
    </source>
</evidence>